<evidence type="ECO:0000313" key="1">
    <source>
        <dbReference type="EMBL" id="MBA0309855.1"/>
    </source>
</evidence>
<dbReference type="EMBL" id="RAUE01000002">
    <property type="protein sequence ID" value="MBA0309855.1"/>
    <property type="molecule type" value="Genomic_DNA"/>
</dbReference>
<sequence length="79" mass="8717">MSTFECTDIRFRENLLSPGNGPGPLMQRAGSPLLRPRLRRARRGSIRQKSPACAGLFGFFASGKLNASPARFRNPRRGS</sequence>
<gene>
    <name evidence="1" type="ORF">D7Y33_02280</name>
</gene>
<reference evidence="1" key="1">
    <citation type="submission" date="2018-09" db="EMBL/GenBank/DDBJ databases">
        <authorList>
            <person name="Groschel M."/>
            <person name="Kohl T."/>
            <person name="Conchillo-Sole O."/>
            <person name="Mamat U."/>
            <person name="Yero D."/>
            <person name="Niemann S."/>
            <person name="Daura X."/>
            <person name="Gibert I."/>
        </authorList>
    </citation>
    <scope>NUCLEOTIDE SEQUENCE</scope>
    <source>
        <strain evidence="1">OG156</strain>
    </source>
</reference>
<dbReference type="Proteomes" id="UP000822271">
    <property type="component" value="Unassembled WGS sequence"/>
</dbReference>
<protein>
    <submittedName>
        <fullName evidence="1">Uncharacterized protein</fullName>
    </submittedName>
</protein>
<evidence type="ECO:0000313" key="2">
    <source>
        <dbReference type="Proteomes" id="UP000822271"/>
    </source>
</evidence>
<proteinExistence type="predicted"/>
<name>A0A3R8UFT0_STEMA</name>
<dbReference type="AlphaFoldDB" id="A0A3R8UFT0"/>
<comment type="caution">
    <text evidence="1">The sequence shown here is derived from an EMBL/GenBank/DDBJ whole genome shotgun (WGS) entry which is preliminary data.</text>
</comment>
<accession>A0A3R8UFT0</accession>
<organism evidence="1 2">
    <name type="scientific">Stenotrophomonas maltophilia</name>
    <name type="common">Pseudomonas maltophilia</name>
    <name type="synonym">Xanthomonas maltophilia</name>
    <dbReference type="NCBI Taxonomy" id="40324"/>
    <lineage>
        <taxon>Bacteria</taxon>
        <taxon>Pseudomonadati</taxon>
        <taxon>Pseudomonadota</taxon>
        <taxon>Gammaproteobacteria</taxon>
        <taxon>Lysobacterales</taxon>
        <taxon>Lysobacteraceae</taxon>
        <taxon>Stenotrophomonas</taxon>
        <taxon>Stenotrophomonas maltophilia group</taxon>
    </lineage>
</organism>
<reference evidence="1" key="2">
    <citation type="journal article" date="2020" name="Front. Microbiol.">
        <title>Genetic Variants of the DSF Quorum Sensing System in Stenotrophomonas maltophilia Influence Virulence and Resistance Phenotypes Among Genotypically Diverse Clinical Isolates.</title>
        <authorList>
            <person name="Yero D."/>
            <person name="Huedo P."/>
            <person name="Conchillo-Sole O."/>
            <person name="Martinez-Servat S."/>
            <person name="Mamat U."/>
            <person name="Coves X."/>
            <person name="Llanas F."/>
            <person name="Roca I."/>
            <person name="Vila J."/>
            <person name="Schaible U.E."/>
            <person name="Daura X."/>
            <person name="Gibert I."/>
        </authorList>
    </citation>
    <scope>NUCLEOTIDE SEQUENCE</scope>
    <source>
        <strain evidence="1">OG156</strain>
    </source>
</reference>